<protein>
    <submittedName>
        <fullName evidence="4">NAD(P)-binding protein</fullName>
    </submittedName>
</protein>
<dbReference type="PRINTS" id="PR00081">
    <property type="entry name" value="GDHRDH"/>
</dbReference>
<sequence length="320" mass="35807">MSGLWKLLPTIVSQMRPPKPKFSTTQIPDLTGRIFIVTGGNTGVGYETAKALLEHNGTVYLACRNKDKAHAAISRLKEATTKVAIFLELDLGSLASVRRAAQEFLSLEKELHVLFNNAGVMFPPIGQLTSDGYDLQLGTNVLGHFYLTQLLMPALKAGKLTSPDGYARIVTVSSSGSYFYGINWDTFVDGPKRRRMGTKNLYFQSKLANVVVARQYFERYTDDGIISIACNPGNLKSDLYRHVPGWLFYIIDVALLYPPPLGALTQLWAGVMPETIEHNGKFLIPWARVGRTRNEAYDLEIGKRLWSWLQAQVDEFERTT</sequence>
<dbReference type="Pfam" id="PF00106">
    <property type="entry name" value="adh_short"/>
    <property type="match status" value="1"/>
</dbReference>
<dbReference type="PANTHER" id="PTHR24320:SF236">
    <property type="entry name" value="SHORT-CHAIN DEHYDROGENASE-RELATED"/>
    <property type="match status" value="1"/>
</dbReference>
<dbReference type="InterPro" id="IPR002347">
    <property type="entry name" value="SDR_fam"/>
</dbReference>
<dbReference type="SUPFAM" id="SSF51735">
    <property type="entry name" value="NAD(P)-binding Rossmann-fold domains"/>
    <property type="match status" value="1"/>
</dbReference>
<evidence type="ECO:0000313" key="4">
    <source>
        <dbReference type="EMBL" id="KAH8082426.1"/>
    </source>
</evidence>
<dbReference type="Proteomes" id="UP000813824">
    <property type="component" value="Unassembled WGS sequence"/>
</dbReference>
<dbReference type="InterPro" id="IPR036291">
    <property type="entry name" value="NAD(P)-bd_dom_sf"/>
</dbReference>
<dbReference type="PANTHER" id="PTHR24320">
    <property type="entry name" value="RETINOL DEHYDROGENASE"/>
    <property type="match status" value="1"/>
</dbReference>
<evidence type="ECO:0000313" key="5">
    <source>
        <dbReference type="Proteomes" id="UP000813824"/>
    </source>
</evidence>
<accession>A0A8K0UFT6</accession>
<evidence type="ECO:0000256" key="1">
    <source>
        <dbReference type="ARBA" id="ARBA00006484"/>
    </source>
</evidence>
<evidence type="ECO:0000256" key="3">
    <source>
        <dbReference type="ARBA" id="ARBA00023002"/>
    </source>
</evidence>
<comment type="caution">
    <text evidence="4">The sequence shown here is derived from an EMBL/GenBank/DDBJ whole genome shotgun (WGS) entry which is preliminary data.</text>
</comment>
<proteinExistence type="inferred from homology"/>
<dbReference type="AlphaFoldDB" id="A0A8K0UFT6"/>
<dbReference type="Gene3D" id="3.40.50.720">
    <property type="entry name" value="NAD(P)-binding Rossmann-like Domain"/>
    <property type="match status" value="1"/>
</dbReference>
<keyword evidence="5" id="KW-1185">Reference proteome</keyword>
<keyword evidence="3" id="KW-0560">Oxidoreductase</keyword>
<dbReference type="GO" id="GO:0016491">
    <property type="term" value="F:oxidoreductase activity"/>
    <property type="evidence" value="ECO:0007669"/>
    <property type="project" value="UniProtKB-KW"/>
</dbReference>
<dbReference type="OrthoDB" id="191139at2759"/>
<gene>
    <name evidence="4" type="ORF">BXZ70DRAFT_901012</name>
</gene>
<keyword evidence="2" id="KW-0521">NADP</keyword>
<dbReference type="EMBL" id="JAEVFJ010000050">
    <property type="protein sequence ID" value="KAH8082426.1"/>
    <property type="molecule type" value="Genomic_DNA"/>
</dbReference>
<evidence type="ECO:0000256" key="2">
    <source>
        <dbReference type="ARBA" id="ARBA00022857"/>
    </source>
</evidence>
<reference evidence="4" key="1">
    <citation type="journal article" date="2021" name="New Phytol.">
        <title>Evolutionary innovations through gain and loss of genes in the ectomycorrhizal Boletales.</title>
        <authorList>
            <person name="Wu G."/>
            <person name="Miyauchi S."/>
            <person name="Morin E."/>
            <person name="Kuo A."/>
            <person name="Drula E."/>
            <person name="Varga T."/>
            <person name="Kohler A."/>
            <person name="Feng B."/>
            <person name="Cao Y."/>
            <person name="Lipzen A."/>
            <person name="Daum C."/>
            <person name="Hundley H."/>
            <person name="Pangilinan J."/>
            <person name="Johnson J."/>
            <person name="Barry K."/>
            <person name="LaButti K."/>
            <person name="Ng V."/>
            <person name="Ahrendt S."/>
            <person name="Min B."/>
            <person name="Choi I.G."/>
            <person name="Park H."/>
            <person name="Plett J.M."/>
            <person name="Magnuson J."/>
            <person name="Spatafora J.W."/>
            <person name="Nagy L.G."/>
            <person name="Henrissat B."/>
            <person name="Grigoriev I.V."/>
            <person name="Yang Z.L."/>
            <person name="Xu J."/>
            <person name="Martin F.M."/>
        </authorList>
    </citation>
    <scope>NUCLEOTIDE SEQUENCE</scope>
    <source>
        <strain evidence="4">KKN 215</strain>
    </source>
</reference>
<organism evidence="4 5">
    <name type="scientific">Cristinia sonorae</name>
    <dbReference type="NCBI Taxonomy" id="1940300"/>
    <lineage>
        <taxon>Eukaryota</taxon>
        <taxon>Fungi</taxon>
        <taxon>Dikarya</taxon>
        <taxon>Basidiomycota</taxon>
        <taxon>Agaricomycotina</taxon>
        <taxon>Agaricomycetes</taxon>
        <taxon>Agaricomycetidae</taxon>
        <taxon>Agaricales</taxon>
        <taxon>Pleurotineae</taxon>
        <taxon>Stephanosporaceae</taxon>
        <taxon>Cristinia</taxon>
    </lineage>
</organism>
<name>A0A8K0UFT6_9AGAR</name>
<comment type="similarity">
    <text evidence="1">Belongs to the short-chain dehydrogenases/reductases (SDR) family.</text>
</comment>